<feature type="transmembrane region" description="Helical" evidence="1">
    <location>
        <begin position="49"/>
        <end position="74"/>
    </location>
</feature>
<dbReference type="InterPro" id="IPR037504">
    <property type="entry name" value="PSI_induc_2"/>
</dbReference>
<reference evidence="2" key="1">
    <citation type="submission" date="2023-03" db="EMBL/GenBank/DDBJ databases">
        <title>Near-Complete genome sequence of Lipomyces tetrasporous NRRL Y-64009, an oleaginous yeast capable of growing on lignocellulosic hydrolysates.</title>
        <authorList>
            <consortium name="Lawrence Berkeley National Laboratory"/>
            <person name="Jagtap S.S."/>
            <person name="Liu J.-J."/>
            <person name="Walukiewicz H.E."/>
            <person name="Pangilinan J."/>
            <person name="Lipzen A."/>
            <person name="Ahrendt S."/>
            <person name="Koriabine M."/>
            <person name="Cobaugh K."/>
            <person name="Salamov A."/>
            <person name="Yoshinaga Y."/>
            <person name="Ng V."/>
            <person name="Daum C."/>
            <person name="Grigoriev I.V."/>
            <person name="Slininger P.J."/>
            <person name="Dien B.S."/>
            <person name="Jin Y.-S."/>
            <person name="Rao C.V."/>
        </authorList>
    </citation>
    <scope>NUCLEOTIDE SEQUENCE</scope>
    <source>
        <strain evidence="2">NRRL Y-64009</strain>
    </source>
</reference>
<dbReference type="AlphaFoldDB" id="A0AAD7VQM0"/>
<keyword evidence="3" id="KW-1185">Reference proteome</keyword>
<dbReference type="Proteomes" id="UP001217417">
    <property type="component" value="Unassembled WGS sequence"/>
</dbReference>
<dbReference type="RefSeq" id="XP_056041456.1">
    <property type="nucleotide sequence ID" value="XM_056189327.1"/>
</dbReference>
<keyword evidence="1" id="KW-1133">Transmembrane helix</keyword>
<dbReference type="EMBL" id="JARPMG010000010">
    <property type="protein sequence ID" value="KAJ8098006.1"/>
    <property type="molecule type" value="Genomic_DNA"/>
</dbReference>
<evidence type="ECO:0000313" key="2">
    <source>
        <dbReference type="EMBL" id="KAJ8098006.1"/>
    </source>
</evidence>
<comment type="caution">
    <text evidence="2">The sequence shown here is derived from an EMBL/GenBank/DDBJ whole genome shotgun (WGS) entry which is preliminary data.</text>
</comment>
<dbReference type="GO" id="GO:0005886">
    <property type="term" value="C:plasma membrane"/>
    <property type="evidence" value="ECO:0007669"/>
    <property type="project" value="TreeGrafter"/>
</dbReference>
<proteinExistence type="predicted"/>
<organism evidence="2 3">
    <name type="scientific">Lipomyces tetrasporus</name>
    <dbReference type="NCBI Taxonomy" id="54092"/>
    <lineage>
        <taxon>Eukaryota</taxon>
        <taxon>Fungi</taxon>
        <taxon>Dikarya</taxon>
        <taxon>Ascomycota</taxon>
        <taxon>Saccharomycotina</taxon>
        <taxon>Lipomycetes</taxon>
        <taxon>Lipomycetales</taxon>
        <taxon>Lipomycetaceae</taxon>
        <taxon>Lipomyces</taxon>
    </lineage>
</organism>
<dbReference type="GO" id="GO:0005935">
    <property type="term" value="C:cellular bud neck"/>
    <property type="evidence" value="ECO:0007669"/>
    <property type="project" value="TreeGrafter"/>
</dbReference>
<keyword evidence="1" id="KW-0472">Membrane</keyword>
<dbReference type="PANTHER" id="PTHR40018:SF1">
    <property type="entry name" value="[PSI+] INDUCTION PROTEIN 2"/>
    <property type="match status" value="1"/>
</dbReference>
<gene>
    <name evidence="2" type="ORF">POJ06DRAFT_26873</name>
</gene>
<keyword evidence="1" id="KW-0812">Transmembrane</keyword>
<name>A0AAD7VQM0_9ASCO</name>
<accession>A0AAD7VQM0</accession>
<evidence type="ECO:0000313" key="3">
    <source>
        <dbReference type="Proteomes" id="UP001217417"/>
    </source>
</evidence>
<dbReference type="GeneID" id="80884493"/>
<sequence>MFLLRRGDITYEMLLSKRDDNDDPIDKTISFAQSFRSWDTCMNNLGCKIIAIIGIVLAVIVVFTIITWIIRIIWCGAEAGCWLCGKCCSCCSSDSGRRSGKSSVNVYNIPQQQPYYMGPPGAPQQQGLPPMPTYGNVRKSYQPLKDDEIEMGRVSNNKYRQY</sequence>
<protein>
    <submittedName>
        <fullName evidence="2">Uncharacterized protein</fullName>
    </submittedName>
</protein>
<dbReference type="PANTHER" id="PTHR40018">
    <property type="entry name" value="[PSI+] INDUCTION PROTEIN 2"/>
    <property type="match status" value="1"/>
</dbReference>
<evidence type="ECO:0000256" key="1">
    <source>
        <dbReference type="SAM" id="Phobius"/>
    </source>
</evidence>